<feature type="transmembrane region" description="Helical" evidence="1">
    <location>
        <begin position="48"/>
        <end position="71"/>
    </location>
</feature>
<dbReference type="AlphaFoldDB" id="A0A7X3KQA5"/>
<keyword evidence="3" id="KW-1185">Reference proteome</keyword>
<comment type="caution">
    <text evidence="2">The sequence shown here is derived from an EMBL/GenBank/DDBJ whole genome shotgun (WGS) entry which is preliminary data.</text>
</comment>
<feature type="transmembrane region" description="Helical" evidence="1">
    <location>
        <begin position="6"/>
        <end position="27"/>
    </location>
</feature>
<name>A0A7X3KQA5_9GAMM</name>
<feature type="transmembrane region" description="Helical" evidence="1">
    <location>
        <begin position="112"/>
        <end position="132"/>
    </location>
</feature>
<feature type="transmembrane region" description="Helical" evidence="1">
    <location>
        <begin position="77"/>
        <end position="100"/>
    </location>
</feature>
<reference evidence="2 3" key="1">
    <citation type="submission" date="2019-12" db="EMBL/GenBank/DDBJ databases">
        <title>Halomonas rutogse sp. nov. isolated from two lakes on Tibetan Plateau.</title>
        <authorList>
            <person name="Gao P."/>
        </authorList>
    </citation>
    <scope>NUCLEOTIDE SEQUENCE [LARGE SCALE GENOMIC DNA]</scope>
    <source>
        <strain evidence="2 3">ZH2S</strain>
    </source>
</reference>
<accession>A0A7X3KQA5</accession>
<keyword evidence="1" id="KW-0812">Transmembrane</keyword>
<evidence type="ECO:0000313" key="2">
    <source>
        <dbReference type="EMBL" id="MWJ27121.1"/>
    </source>
</evidence>
<dbReference type="Pfam" id="PF14325">
    <property type="entry name" value="DUF4383"/>
    <property type="match status" value="1"/>
</dbReference>
<evidence type="ECO:0000313" key="3">
    <source>
        <dbReference type="Proteomes" id="UP000437638"/>
    </source>
</evidence>
<keyword evidence="1" id="KW-1133">Transmembrane helix</keyword>
<dbReference type="Proteomes" id="UP000437638">
    <property type="component" value="Unassembled WGS sequence"/>
</dbReference>
<protein>
    <submittedName>
        <fullName evidence="2">DUF4383 domain-containing protein</fullName>
    </submittedName>
</protein>
<sequence>MVTKFALIFGIIYAIIGVLGFIPGLVTPPEMTGGMTNEMAVEMGHGRLFGLFAVNFLHNLVHLGVGVWGIMASRQGLSASVFFAQVNAVLFAILALLGLIPFTNTLFGLVPLYGHDVWLHILTALAAGYFGFGPPARPVTETKRAPR</sequence>
<keyword evidence="1" id="KW-0472">Membrane</keyword>
<proteinExistence type="predicted"/>
<dbReference type="EMBL" id="WTKP01000002">
    <property type="protein sequence ID" value="MWJ27121.1"/>
    <property type="molecule type" value="Genomic_DNA"/>
</dbReference>
<dbReference type="RefSeq" id="WP_160417350.1">
    <property type="nucleotide sequence ID" value="NZ_WTKP01000002.1"/>
</dbReference>
<organism evidence="2 3">
    <name type="scientific">Vreelandella zhuhanensis</name>
    <dbReference type="NCBI Taxonomy" id="2684210"/>
    <lineage>
        <taxon>Bacteria</taxon>
        <taxon>Pseudomonadati</taxon>
        <taxon>Pseudomonadota</taxon>
        <taxon>Gammaproteobacteria</taxon>
        <taxon>Oceanospirillales</taxon>
        <taxon>Halomonadaceae</taxon>
        <taxon>Vreelandella</taxon>
    </lineage>
</organism>
<evidence type="ECO:0000256" key="1">
    <source>
        <dbReference type="SAM" id="Phobius"/>
    </source>
</evidence>
<gene>
    <name evidence="2" type="ORF">GPM19_02690</name>
</gene>